<accession>A0AAW2K9G2</accession>
<feature type="compositionally biased region" description="Polar residues" evidence="1">
    <location>
        <begin position="30"/>
        <end position="39"/>
    </location>
</feature>
<dbReference type="PANTHER" id="PTHR10775">
    <property type="entry name" value="OS08G0208400 PROTEIN"/>
    <property type="match status" value="1"/>
</dbReference>
<name>A0AAW2K9G2_9LAMI</name>
<dbReference type="Pfam" id="PF02992">
    <property type="entry name" value="Transposase_21"/>
    <property type="match status" value="1"/>
</dbReference>
<dbReference type="PANTHER" id="PTHR10775:SF188">
    <property type="entry name" value="TRANSPOSASE-ASSOCIATED DOMAIN-CONTAINING PROTEIN"/>
    <property type="match status" value="1"/>
</dbReference>
<dbReference type="AlphaFoldDB" id="A0AAW2K9G2"/>
<feature type="compositionally biased region" description="Basic and acidic residues" evidence="1">
    <location>
        <begin position="50"/>
        <end position="59"/>
    </location>
</feature>
<evidence type="ECO:0008006" key="3">
    <source>
        <dbReference type="Google" id="ProtNLM"/>
    </source>
</evidence>
<sequence length="394" mass="44887">MRGFIAEYYNWTSHGEDIVQYYFEAPSVPQVSEEPTPTGHTEAGEFFASSHERVPDDGTRSCPMDTGTSSYVYNDGGPYNYNGSGLADRFSSVVHAAVQPLWDGCNQSQLGVVAGTKKFVKDLGLPVEKIHACKNGCMLYWRDDVDLEYCRFCGDARYKPTRRRDPYQKKSPYAVFRQRRGRCIIHPMSRRGSILTGCILDFAEEPRNVRLALWTDSFVPYGQYSGIYSCWPVIITPYNLSLGMCMSFEYMFLTMVIAGPSNQNRLIDVHLEPLIEELFQLWHVGVRTYGLATNRAFMMQAALMWTMNDLPVYGMASRNKKVFMKNRVKNKVARLRLTGDQILDQVANISPAIEMPFLLPDGYGSDHKWKKKSIFVYVSIFNYPGRASGAMKKR</sequence>
<reference evidence="2" key="2">
    <citation type="journal article" date="2024" name="Plant">
        <title>Genomic evolution and insights into agronomic trait innovations of Sesamum species.</title>
        <authorList>
            <person name="Miao H."/>
            <person name="Wang L."/>
            <person name="Qu L."/>
            <person name="Liu H."/>
            <person name="Sun Y."/>
            <person name="Le M."/>
            <person name="Wang Q."/>
            <person name="Wei S."/>
            <person name="Zheng Y."/>
            <person name="Lin W."/>
            <person name="Duan Y."/>
            <person name="Cao H."/>
            <person name="Xiong S."/>
            <person name="Wang X."/>
            <person name="Wei L."/>
            <person name="Li C."/>
            <person name="Ma Q."/>
            <person name="Ju M."/>
            <person name="Zhao R."/>
            <person name="Li G."/>
            <person name="Mu C."/>
            <person name="Tian Q."/>
            <person name="Mei H."/>
            <person name="Zhang T."/>
            <person name="Gao T."/>
            <person name="Zhang H."/>
        </authorList>
    </citation>
    <scope>NUCLEOTIDE SEQUENCE</scope>
    <source>
        <strain evidence="2">G01</strain>
    </source>
</reference>
<protein>
    <recommendedName>
        <fullName evidence="3">Transposase</fullName>
    </recommendedName>
</protein>
<reference evidence="2" key="1">
    <citation type="submission" date="2020-06" db="EMBL/GenBank/DDBJ databases">
        <authorList>
            <person name="Li T."/>
            <person name="Hu X."/>
            <person name="Zhang T."/>
            <person name="Song X."/>
            <person name="Zhang H."/>
            <person name="Dai N."/>
            <person name="Sheng W."/>
            <person name="Hou X."/>
            <person name="Wei L."/>
        </authorList>
    </citation>
    <scope>NUCLEOTIDE SEQUENCE</scope>
    <source>
        <strain evidence="2">G01</strain>
        <tissue evidence="2">Leaf</tissue>
    </source>
</reference>
<dbReference type="EMBL" id="JACGWK010000225">
    <property type="protein sequence ID" value="KAL0302711.1"/>
    <property type="molecule type" value="Genomic_DNA"/>
</dbReference>
<evidence type="ECO:0000256" key="1">
    <source>
        <dbReference type="SAM" id="MobiDB-lite"/>
    </source>
</evidence>
<proteinExistence type="predicted"/>
<feature type="region of interest" description="Disordered" evidence="1">
    <location>
        <begin position="30"/>
        <end position="66"/>
    </location>
</feature>
<dbReference type="InterPro" id="IPR004242">
    <property type="entry name" value="Transposase_21"/>
</dbReference>
<gene>
    <name evidence="2" type="ORF">Sangu_3083400</name>
</gene>
<organism evidence="2">
    <name type="scientific">Sesamum angustifolium</name>
    <dbReference type="NCBI Taxonomy" id="2727405"/>
    <lineage>
        <taxon>Eukaryota</taxon>
        <taxon>Viridiplantae</taxon>
        <taxon>Streptophyta</taxon>
        <taxon>Embryophyta</taxon>
        <taxon>Tracheophyta</taxon>
        <taxon>Spermatophyta</taxon>
        <taxon>Magnoliopsida</taxon>
        <taxon>eudicotyledons</taxon>
        <taxon>Gunneridae</taxon>
        <taxon>Pentapetalae</taxon>
        <taxon>asterids</taxon>
        <taxon>lamiids</taxon>
        <taxon>Lamiales</taxon>
        <taxon>Pedaliaceae</taxon>
        <taxon>Sesamum</taxon>
    </lineage>
</organism>
<evidence type="ECO:0000313" key="2">
    <source>
        <dbReference type="EMBL" id="KAL0302711.1"/>
    </source>
</evidence>
<comment type="caution">
    <text evidence="2">The sequence shown here is derived from an EMBL/GenBank/DDBJ whole genome shotgun (WGS) entry which is preliminary data.</text>
</comment>